<dbReference type="Pfam" id="PF17921">
    <property type="entry name" value="Integrase_H2C2"/>
    <property type="match status" value="1"/>
</dbReference>
<dbReference type="InterPro" id="IPR001584">
    <property type="entry name" value="Integrase_cat-core"/>
</dbReference>
<dbReference type="PANTHER" id="PTHR37984:SF12">
    <property type="entry name" value="RIBONUCLEASE H"/>
    <property type="match status" value="1"/>
</dbReference>
<dbReference type="InterPro" id="IPR036397">
    <property type="entry name" value="RNaseH_sf"/>
</dbReference>
<proteinExistence type="predicted"/>
<reference evidence="5" key="1">
    <citation type="submission" date="2025-08" db="UniProtKB">
        <authorList>
            <consortium name="RefSeq"/>
        </authorList>
    </citation>
    <scope>IDENTIFICATION</scope>
    <source>
        <tissue evidence="5">Blood</tissue>
    </source>
</reference>
<feature type="compositionally biased region" description="Polar residues" evidence="2">
    <location>
        <begin position="438"/>
        <end position="452"/>
    </location>
</feature>
<dbReference type="Gene3D" id="1.10.340.70">
    <property type="match status" value="1"/>
</dbReference>
<dbReference type="InterPro" id="IPR050951">
    <property type="entry name" value="Retrovirus_Pol_polyprotein"/>
</dbReference>
<protein>
    <recommendedName>
        <fullName evidence="1">Gypsy retrotransposon integrase-like protein 1</fullName>
    </recommendedName>
</protein>
<dbReference type="RefSeq" id="XP_060546319.1">
    <property type="nucleotide sequence ID" value="XM_060690336.1"/>
</dbReference>
<dbReference type="InterPro" id="IPR012337">
    <property type="entry name" value="RNaseH-like_sf"/>
</dbReference>
<feature type="domain" description="Integrase catalytic" evidence="3">
    <location>
        <begin position="202"/>
        <end position="352"/>
    </location>
</feature>
<dbReference type="InterPro" id="IPR041588">
    <property type="entry name" value="Integrase_H2C2"/>
</dbReference>
<evidence type="ECO:0000313" key="4">
    <source>
        <dbReference type="Proteomes" id="UP001652622"/>
    </source>
</evidence>
<keyword evidence="4" id="KW-1185">Reference proteome</keyword>
<dbReference type="Proteomes" id="UP001652622">
    <property type="component" value="Unplaced"/>
</dbReference>
<accession>A0ABM3ZD68</accession>
<dbReference type="Pfam" id="PF00665">
    <property type="entry name" value="rve"/>
    <property type="match status" value="1"/>
</dbReference>
<dbReference type="GeneID" id="117661784"/>
<name>A0ABM3ZD68_PANGU</name>
<dbReference type="PANTHER" id="PTHR37984">
    <property type="entry name" value="PROTEIN CBG26694"/>
    <property type="match status" value="1"/>
</dbReference>
<dbReference type="Gene3D" id="3.30.420.10">
    <property type="entry name" value="Ribonuclease H-like superfamily/Ribonuclease H"/>
    <property type="match status" value="1"/>
</dbReference>
<sequence length="528" mass="58901">MECLLQGLPGVVPYFDDVLIRWSIFLAAYSYRLLHQPGKTLGHADALSRCPLPELLDNLTPEAPVLLLDIVSLGPISSNEVARASARDSVLRTVMGWVMRGWPAKVDGGDFQLYFNKKNELSMLGGCLLWGDRVVIPSWLRHRVLEMLHEGHPGIVRMKGLARSYVWWPHLDQDITEWVGKCRPCQESRPDPPIAPVREWEKSKGPWGRIHIDFAGPFHSQNFLLIVDAYSKWLGIALMPSTTSEAVIKVLRKLFTTHGLPDTLVSDNGPQFMATQFEGYLAELGIKHALSAPFHPASNGLAERFVRTAKEALSRLDAGDWQARIDEFLAVQHATPCPTSGRSPAELLMGRKLRCIPDRLHPNYSSDNFKGEVGGLRQFQVGTPVFARNYTNGPLWVEGIIVGITGPKSYTVDIGHGKIWRRHIDQLRKRLQNENLCPNYQSLPDTATSSPSKPEYLSGNPEFQHRPSEPTLPAGDSHTSGEIQEVPLAEPGETGGPSDRLDASPTTELHRSTRIKTRPGHLRDFETK</sequence>
<dbReference type="PROSITE" id="PS50994">
    <property type="entry name" value="INTEGRASE"/>
    <property type="match status" value="1"/>
</dbReference>
<evidence type="ECO:0000313" key="5">
    <source>
        <dbReference type="RefSeq" id="XP_060546319.1"/>
    </source>
</evidence>
<evidence type="ECO:0000256" key="1">
    <source>
        <dbReference type="ARBA" id="ARBA00039658"/>
    </source>
</evidence>
<dbReference type="SUPFAM" id="SSF53098">
    <property type="entry name" value="Ribonuclease H-like"/>
    <property type="match status" value="1"/>
</dbReference>
<feature type="region of interest" description="Disordered" evidence="2">
    <location>
        <begin position="438"/>
        <end position="528"/>
    </location>
</feature>
<evidence type="ECO:0000256" key="2">
    <source>
        <dbReference type="SAM" id="MobiDB-lite"/>
    </source>
</evidence>
<evidence type="ECO:0000259" key="3">
    <source>
        <dbReference type="PROSITE" id="PS50994"/>
    </source>
</evidence>
<organism evidence="4 5">
    <name type="scientific">Pantherophis guttatus</name>
    <name type="common">Corn snake</name>
    <name type="synonym">Elaphe guttata</name>
    <dbReference type="NCBI Taxonomy" id="94885"/>
    <lineage>
        <taxon>Eukaryota</taxon>
        <taxon>Metazoa</taxon>
        <taxon>Chordata</taxon>
        <taxon>Craniata</taxon>
        <taxon>Vertebrata</taxon>
        <taxon>Euteleostomi</taxon>
        <taxon>Lepidosauria</taxon>
        <taxon>Squamata</taxon>
        <taxon>Bifurcata</taxon>
        <taxon>Unidentata</taxon>
        <taxon>Episquamata</taxon>
        <taxon>Toxicofera</taxon>
        <taxon>Serpentes</taxon>
        <taxon>Colubroidea</taxon>
        <taxon>Colubridae</taxon>
        <taxon>Colubrinae</taxon>
        <taxon>Pantherophis</taxon>
    </lineage>
</organism>
<gene>
    <name evidence="5" type="primary">FAM131B</name>
</gene>